<proteinExistence type="predicted"/>
<dbReference type="InterPro" id="IPR006342">
    <property type="entry name" value="FkbM_mtfrase"/>
</dbReference>
<name>A0ABM1AF25_APLCA</name>
<dbReference type="PANTHER" id="PTHR34203">
    <property type="entry name" value="METHYLTRANSFERASE, FKBM FAMILY PROTEIN"/>
    <property type="match status" value="1"/>
</dbReference>
<evidence type="ECO:0000259" key="2">
    <source>
        <dbReference type="Pfam" id="PF05050"/>
    </source>
</evidence>
<dbReference type="InterPro" id="IPR029063">
    <property type="entry name" value="SAM-dependent_MTases_sf"/>
</dbReference>
<keyword evidence="3" id="KW-1185">Reference proteome</keyword>
<keyword evidence="1" id="KW-0472">Membrane</keyword>
<dbReference type="SUPFAM" id="SSF53335">
    <property type="entry name" value="S-adenosyl-L-methionine-dependent methyltransferases"/>
    <property type="match status" value="1"/>
</dbReference>
<keyword evidence="1" id="KW-0812">Transmembrane</keyword>
<evidence type="ECO:0000313" key="3">
    <source>
        <dbReference type="Proteomes" id="UP000694888"/>
    </source>
</evidence>
<sequence>MGRAVQLQMKVVAALVMLGVTGVMVRYIALPQPLAAFNEKLQLNRASLGEGAMVRSASALHASVNVVKSYPTSELPYKDCVPLPESPRQGVVMCVYPPENDIFVSKYIKSGRLFERELVLEMAEALKADPESQFVDLGANIGAYTLFAAATGHSVLAVDMLPANLHQLQTSLSLSGLSGHVTLVNNALYSDHRQLPAHFVSSNVGATHLNVSKTDFDHYGMVVDRNHTVKVNTICIDDLTPLLKAGTKTLVKMDIERTEARALTCAHNFFQKLDIRVVQMEWVAKTREEMVSINGFMSEHGFKPSKHALRYEPEDTWQATTPGNNVFFVKV</sequence>
<reference evidence="4" key="1">
    <citation type="submission" date="2025-08" db="UniProtKB">
        <authorList>
            <consortium name="RefSeq"/>
        </authorList>
    </citation>
    <scope>IDENTIFICATION</scope>
</reference>
<dbReference type="RefSeq" id="XP_012946443.1">
    <property type="nucleotide sequence ID" value="XM_013090989.2"/>
</dbReference>
<gene>
    <name evidence="4" type="primary">LOC101849030</name>
</gene>
<dbReference type="InterPro" id="IPR052514">
    <property type="entry name" value="SAM-dependent_MTase"/>
</dbReference>
<protein>
    <submittedName>
        <fullName evidence="4">Uncharacterized protein LOC101849030</fullName>
    </submittedName>
</protein>
<dbReference type="GeneID" id="101849030"/>
<dbReference type="PANTHER" id="PTHR34203:SF15">
    <property type="entry name" value="SLL1173 PROTEIN"/>
    <property type="match status" value="1"/>
</dbReference>
<dbReference type="NCBIfam" id="TIGR01444">
    <property type="entry name" value="fkbM_fam"/>
    <property type="match status" value="1"/>
</dbReference>
<evidence type="ECO:0000313" key="4">
    <source>
        <dbReference type="RefSeq" id="XP_012946443.1"/>
    </source>
</evidence>
<dbReference type="Gene3D" id="3.40.50.150">
    <property type="entry name" value="Vaccinia Virus protein VP39"/>
    <property type="match status" value="1"/>
</dbReference>
<dbReference type="Pfam" id="PF05050">
    <property type="entry name" value="Methyltransf_21"/>
    <property type="match status" value="1"/>
</dbReference>
<keyword evidence="1" id="KW-1133">Transmembrane helix</keyword>
<dbReference type="Proteomes" id="UP000694888">
    <property type="component" value="Unplaced"/>
</dbReference>
<organism evidence="3 4">
    <name type="scientific">Aplysia californica</name>
    <name type="common">California sea hare</name>
    <dbReference type="NCBI Taxonomy" id="6500"/>
    <lineage>
        <taxon>Eukaryota</taxon>
        <taxon>Metazoa</taxon>
        <taxon>Spiralia</taxon>
        <taxon>Lophotrochozoa</taxon>
        <taxon>Mollusca</taxon>
        <taxon>Gastropoda</taxon>
        <taxon>Heterobranchia</taxon>
        <taxon>Euthyneura</taxon>
        <taxon>Tectipleura</taxon>
        <taxon>Aplysiida</taxon>
        <taxon>Aplysioidea</taxon>
        <taxon>Aplysiidae</taxon>
        <taxon>Aplysia</taxon>
    </lineage>
</organism>
<feature type="transmembrane region" description="Helical" evidence="1">
    <location>
        <begin position="12"/>
        <end position="30"/>
    </location>
</feature>
<feature type="domain" description="Methyltransferase FkbM" evidence="2">
    <location>
        <begin position="136"/>
        <end position="303"/>
    </location>
</feature>
<evidence type="ECO:0000256" key="1">
    <source>
        <dbReference type="SAM" id="Phobius"/>
    </source>
</evidence>
<accession>A0ABM1AF25</accession>